<dbReference type="GO" id="GO:0008270">
    <property type="term" value="F:zinc ion binding"/>
    <property type="evidence" value="ECO:0007669"/>
    <property type="project" value="UniProtKB-KW"/>
</dbReference>
<evidence type="ECO:0000259" key="5">
    <source>
        <dbReference type="PROSITE" id="PS50089"/>
    </source>
</evidence>
<sequence length="275" mass="30205">MLSLQPSSCCEICVEEFGNNSVDRTPHAIQCGHVFCGSCVYSFDPPRCPMCRASITVITKLRAEVVDQPGGAPTSCAHGLDPQRCPICRSTAVTTKLRAGVVNQPGETSSTSRLLNYDHAARCNMCSLWPIRGERYKCLDCPDYDTCSTCFNLTEENHPGHSFIIIRDPSDRISRLLPSALEVHHAICDNCKSPVLGVRYKCAECPDYDHCAGCEALPISMHPPAHVMFKIKSQHAYASIRALGSRGVRSTAQRGEDPLLSTAFEGLRFLQPGFR</sequence>
<name>A0A166RMT0_9AGAM</name>
<keyword evidence="8" id="KW-1185">Reference proteome</keyword>
<dbReference type="Gene3D" id="3.30.60.90">
    <property type="match status" value="2"/>
</dbReference>
<dbReference type="PROSITE" id="PS50089">
    <property type="entry name" value="ZF_RING_2"/>
    <property type="match status" value="1"/>
</dbReference>
<dbReference type="STRING" id="436010.A0A166RMT0"/>
<feature type="domain" description="ZZ-type" evidence="6">
    <location>
        <begin position="183"/>
        <end position="236"/>
    </location>
</feature>
<evidence type="ECO:0000259" key="6">
    <source>
        <dbReference type="PROSITE" id="PS50135"/>
    </source>
</evidence>
<evidence type="ECO:0008006" key="9">
    <source>
        <dbReference type="Google" id="ProtNLM"/>
    </source>
</evidence>
<feature type="domain" description="ZZ-type" evidence="6">
    <location>
        <begin position="118"/>
        <end position="171"/>
    </location>
</feature>
<dbReference type="GO" id="GO:0070530">
    <property type="term" value="F:K63-linked polyubiquitin modification-dependent protein binding"/>
    <property type="evidence" value="ECO:0007669"/>
    <property type="project" value="TreeGrafter"/>
</dbReference>
<keyword evidence="3" id="KW-0862">Zinc</keyword>
<dbReference type="SMART" id="SM00184">
    <property type="entry name" value="RING"/>
    <property type="match status" value="2"/>
</dbReference>
<dbReference type="GO" id="GO:0016235">
    <property type="term" value="C:aggresome"/>
    <property type="evidence" value="ECO:0007669"/>
    <property type="project" value="TreeGrafter"/>
</dbReference>
<evidence type="ECO:0000313" key="7">
    <source>
        <dbReference type="EMBL" id="KZP28443.1"/>
    </source>
</evidence>
<dbReference type="GO" id="GO:0035973">
    <property type="term" value="P:aggrephagy"/>
    <property type="evidence" value="ECO:0007669"/>
    <property type="project" value="TreeGrafter"/>
</dbReference>
<dbReference type="Gene3D" id="3.30.40.10">
    <property type="entry name" value="Zinc/RING finger domain, C3HC4 (zinc finger)"/>
    <property type="match status" value="1"/>
</dbReference>
<dbReference type="InterPro" id="IPR001841">
    <property type="entry name" value="Znf_RING"/>
</dbReference>
<keyword evidence="2 4" id="KW-0863">Zinc-finger</keyword>
<dbReference type="InterPro" id="IPR017907">
    <property type="entry name" value="Znf_RING_CS"/>
</dbReference>
<dbReference type="OrthoDB" id="661148at2759"/>
<protein>
    <recommendedName>
        <fullName evidence="9">RING-type domain-containing protein</fullName>
    </recommendedName>
</protein>
<dbReference type="InterPro" id="IPR000433">
    <property type="entry name" value="Znf_ZZ"/>
</dbReference>
<evidence type="ECO:0000256" key="4">
    <source>
        <dbReference type="PROSITE-ProRule" id="PRU00228"/>
    </source>
</evidence>
<accession>A0A166RMT0</accession>
<dbReference type="GO" id="GO:0007032">
    <property type="term" value="P:endosome organization"/>
    <property type="evidence" value="ECO:0007669"/>
    <property type="project" value="TreeGrafter"/>
</dbReference>
<dbReference type="InterPro" id="IPR027370">
    <property type="entry name" value="Znf-RING_euk"/>
</dbReference>
<dbReference type="PROSITE" id="PS50135">
    <property type="entry name" value="ZF_ZZ_2"/>
    <property type="match status" value="2"/>
</dbReference>
<dbReference type="EMBL" id="KV417503">
    <property type="protein sequence ID" value="KZP28443.1"/>
    <property type="molecule type" value="Genomic_DNA"/>
</dbReference>
<reference evidence="7 8" key="1">
    <citation type="journal article" date="2016" name="Mol. Biol. Evol.">
        <title>Comparative Genomics of Early-Diverging Mushroom-Forming Fungi Provides Insights into the Origins of Lignocellulose Decay Capabilities.</title>
        <authorList>
            <person name="Nagy L.G."/>
            <person name="Riley R."/>
            <person name="Tritt A."/>
            <person name="Adam C."/>
            <person name="Daum C."/>
            <person name="Floudas D."/>
            <person name="Sun H."/>
            <person name="Yadav J.S."/>
            <person name="Pangilinan J."/>
            <person name="Larsson K.H."/>
            <person name="Matsuura K."/>
            <person name="Barry K."/>
            <person name="Labutti K."/>
            <person name="Kuo R."/>
            <person name="Ohm R.A."/>
            <person name="Bhattacharya S.S."/>
            <person name="Shirouzu T."/>
            <person name="Yoshinaga Y."/>
            <person name="Martin F.M."/>
            <person name="Grigoriev I.V."/>
            <person name="Hibbett D.S."/>
        </authorList>
    </citation>
    <scope>NUCLEOTIDE SEQUENCE [LARGE SCALE GENOMIC DNA]</scope>
    <source>
        <strain evidence="7 8">CBS 109695</strain>
    </source>
</reference>
<evidence type="ECO:0000256" key="2">
    <source>
        <dbReference type="ARBA" id="ARBA00022771"/>
    </source>
</evidence>
<dbReference type="PROSITE" id="PS00518">
    <property type="entry name" value="ZF_RING_1"/>
    <property type="match status" value="1"/>
</dbReference>
<dbReference type="Proteomes" id="UP000076532">
    <property type="component" value="Unassembled WGS sequence"/>
</dbReference>
<dbReference type="GO" id="GO:0005080">
    <property type="term" value="F:protein kinase C binding"/>
    <property type="evidence" value="ECO:0007669"/>
    <property type="project" value="TreeGrafter"/>
</dbReference>
<organism evidence="7 8">
    <name type="scientific">Athelia psychrophila</name>
    <dbReference type="NCBI Taxonomy" id="1759441"/>
    <lineage>
        <taxon>Eukaryota</taxon>
        <taxon>Fungi</taxon>
        <taxon>Dikarya</taxon>
        <taxon>Basidiomycota</taxon>
        <taxon>Agaricomycotina</taxon>
        <taxon>Agaricomycetes</taxon>
        <taxon>Agaricomycetidae</taxon>
        <taxon>Atheliales</taxon>
        <taxon>Atheliaceae</taxon>
        <taxon>Athelia</taxon>
    </lineage>
</organism>
<proteinExistence type="predicted"/>
<gene>
    <name evidence="7" type="ORF">FIBSPDRAFT_927578</name>
</gene>
<evidence type="ECO:0000256" key="3">
    <source>
        <dbReference type="ARBA" id="ARBA00022833"/>
    </source>
</evidence>
<dbReference type="PANTHER" id="PTHR15090">
    <property type="entry name" value="SEQUESTOSOME 1-RELATED"/>
    <property type="match status" value="1"/>
</dbReference>
<dbReference type="SMART" id="SM00291">
    <property type="entry name" value="ZnF_ZZ"/>
    <property type="match status" value="2"/>
</dbReference>
<keyword evidence="1" id="KW-0479">Metal-binding</keyword>
<evidence type="ECO:0000313" key="8">
    <source>
        <dbReference type="Proteomes" id="UP000076532"/>
    </source>
</evidence>
<evidence type="ECO:0000256" key="1">
    <source>
        <dbReference type="ARBA" id="ARBA00022723"/>
    </source>
</evidence>
<dbReference type="InterPro" id="IPR052260">
    <property type="entry name" value="Autophagy_Rcpt_SigReg"/>
</dbReference>
<dbReference type="InterPro" id="IPR043145">
    <property type="entry name" value="Znf_ZZ_sf"/>
</dbReference>
<dbReference type="SUPFAM" id="SSF57850">
    <property type="entry name" value="RING/U-box"/>
    <property type="match status" value="3"/>
</dbReference>
<dbReference type="InterPro" id="IPR013083">
    <property type="entry name" value="Znf_RING/FYVE/PHD"/>
</dbReference>
<dbReference type="GO" id="GO:0000423">
    <property type="term" value="P:mitophagy"/>
    <property type="evidence" value="ECO:0007669"/>
    <property type="project" value="TreeGrafter"/>
</dbReference>
<dbReference type="Pfam" id="PF13445">
    <property type="entry name" value="zf-RING_UBOX"/>
    <property type="match status" value="1"/>
</dbReference>
<feature type="domain" description="RING-type" evidence="5">
    <location>
        <begin position="10"/>
        <end position="52"/>
    </location>
</feature>
<dbReference type="Pfam" id="PF00569">
    <property type="entry name" value="ZZ"/>
    <property type="match status" value="2"/>
</dbReference>
<dbReference type="GO" id="GO:0044753">
    <property type="term" value="C:amphisome"/>
    <property type="evidence" value="ECO:0007669"/>
    <property type="project" value="TreeGrafter"/>
</dbReference>
<dbReference type="PANTHER" id="PTHR15090:SF0">
    <property type="entry name" value="SEQUESTOSOME-1"/>
    <property type="match status" value="1"/>
</dbReference>
<dbReference type="CDD" id="cd02340">
    <property type="entry name" value="ZZ_NBR1_like"/>
    <property type="match status" value="1"/>
</dbReference>
<dbReference type="AlphaFoldDB" id="A0A166RMT0"/>